<comment type="caution">
    <text evidence="2">The sequence shown here is derived from an EMBL/GenBank/DDBJ whole genome shotgun (WGS) entry which is preliminary data.</text>
</comment>
<feature type="region of interest" description="Disordered" evidence="1">
    <location>
        <begin position="155"/>
        <end position="182"/>
    </location>
</feature>
<dbReference type="Proteomes" id="UP000784294">
    <property type="component" value="Unassembled WGS sequence"/>
</dbReference>
<dbReference type="AlphaFoldDB" id="A0A3S5FD26"/>
<name>A0A3S5FD26_9PLAT</name>
<protein>
    <submittedName>
        <fullName evidence="2">Uncharacterized protein</fullName>
    </submittedName>
</protein>
<reference evidence="2" key="1">
    <citation type="submission" date="2018-11" db="EMBL/GenBank/DDBJ databases">
        <authorList>
            <consortium name="Pathogen Informatics"/>
        </authorList>
    </citation>
    <scope>NUCLEOTIDE SEQUENCE</scope>
</reference>
<accession>A0A3S5FD26</accession>
<sequence length="182" mass="20626">MFLPGQPTVHLSSVCFWCYCSRGGSILDLRVLSTHRPKRLGRCPSTVLSTAQMLRHACPHRQTHTHTHTSRPSHTRRSAVKVHMHRVERTYSPVEWRSPLRLGIEPNFFGCYRPTEHQLLPRLALPLPTGWQDSKGKWLSRIVCPVLRCWTGRTSSPPISAEKENGVGAASRAEAGRMFNRA</sequence>
<evidence type="ECO:0000256" key="1">
    <source>
        <dbReference type="SAM" id="MobiDB-lite"/>
    </source>
</evidence>
<keyword evidence="3" id="KW-1185">Reference proteome</keyword>
<evidence type="ECO:0000313" key="2">
    <source>
        <dbReference type="EMBL" id="VEL16218.1"/>
    </source>
</evidence>
<organism evidence="2 3">
    <name type="scientific">Protopolystoma xenopodis</name>
    <dbReference type="NCBI Taxonomy" id="117903"/>
    <lineage>
        <taxon>Eukaryota</taxon>
        <taxon>Metazoa</taxon>
        <taxon>Spiralia</taxon>
        <taxon>Lophotrochozoa</taxon>
        <taxon>Platyhelminthes</taxon>
        <taxon>Monogenea</taxon>
        <taxon>Polyopisthocotylea</taxon>
        <taxon>Polystomatidea</taxon>
        <taxon>Polystomatidae</taxon>
        <taxon>Protopolystoma</taxon>
    </lineage>
</organism>
<proteinExistence type="predicted"/>
<evidence type="ECO:0000313" key="3">
    <source>
        <dbReference type="Proteomes" id="UP000784294"/>
    </source>
</evidence>
<gene>
    <name evidence="2" type="ORF">PXEA_LOCUS9658</name>
</gene>
<dbReference type="EMBL" id="CAAALY010027588">
    <property type="protein sequence ID" value="VEL16218.1"/>
    <property type="molecule type" value="Genomic_DNA"/>
</dbReference>